<gene>
    <name evidence="10" type="primary">msbA_1</name>
    <name evidence="10" type="ORF">NCTC13773_00160</name>
</gene>
<dbReference type="GO" id="GO:0016887">
    <property type="term" value="F:ATP hydrolysis activity"/>
    <property type="evidence" value="ECO:0007669"/>
    <property type="project" value="InterPro"/>
</dbReference>
<keyword evidence="10" id="KW-0378">Hydrolase</keyword>
<dbReference type="GO" id="GO:0015421">
    <property type="term" value="F:ABC-type oligopeptide transporter activity"/>
    <property type="evidence" value="ECO:0007669"/>
    <property type="project" value="TreeGrafter"/>
</dbReference>
<evidence type="ECO:0000256" key="5">
    <source>
        <dbReference type="ARBA" id="ARBA00022989"/>
    </source>
</evidence>
<accession>A0AA94M0A5</accession>
<dbReference type="Pfam" id="PF00005">
    <property type="entry name" value="ABC_tran"/>
    <property type="match status" value="1"/>
</dbReference>
<dbReference type="InterPro" id="IPR003593">
    <property type="entry name" value="AAA+_ATPase"/>
</dbReference>
<dbReference type="InterPro" id="IPR003439">
    <property type="entry name" value="ABC_transporter-like_ATP-bd"/>
</dbReference>
<dbReference type="AlphaFoldDB" id="A0AA94M0A5"/>
<keyword evidence="2 7" id="KW-0812">Transmembrane</keyword>
<dbReference type="PANTHER" id="PTHR43394">
    <property type="entry name" value="ATP-DEPENDENT PERMEASE MDL1, MITOCHONDRIAL"/>
    <property type="match status" value="1"/>
</dbReference>
<keyword evidence="6 7" id="KW-0472">Membrane</keyword>
<feature type="transmembrane region" description="Helical" evidence="7">
    <location>
        <begin position="12"/>
        <end position="34"/>
    </location>
</feature>
<dbReference type="SUPFAM" id="SSF52540">
    <property type="entry name" value="P-loop containing nucleoside triphosphate hydrolases"/>
    <property type="match status" value="1"/>
</dbReference>
<evidence type="ECO:0000313" key="10">
    <source>
        <dbReference type="EMBL" id="SQG78397.1"/>
    </source>
</evidence>
<dbReference type="PROSITE" id="PS50893">
    <property type="entry name" value="ABC_TRANSPORTER_2"/>
    <property type="match status" value="1"/>
</dbReference>
<dbReference type="GO" id="GO:0005524">
    <property type="term" value="F:ATP binding"/>
    <property type="evidence" value="ECO:0007669"/>
    <property type="project" value="UniProtKB-KW"/>
</dbReference>
<evidence type="ECO:0000256" key="2">
    <source>
        <dbReference type="ARBA" id="ARBA00022692"/>
    </source>
</evidence>
<organism evidence="10 11">
    <name type="scientific">Streptococcus gallolyticus</name>
    <dbReference type="NCBI Taxonomy" id="315405"/>
    <lineage>
        <taxon>Bacteria</taxon>
        <taxon>Bacillati</taxon>
        <taxon>Bacillota</taxon>
        <taxon>Bacilli</taxon>
        <taxon>Lactobacillales</taxon>
        <taxon>Streptococcaceae</taxon>
        <taxon>Streptococcus</taxon>
    </lineage>
</organism>
<evidence type="ECO:0000259" key="8">
    <source>
        <dbReference type="PROSITE" id="PS50893"/>
    </source>
</evidence>
<proteinExistence type="predicted"/>
<dbReference type="InterPro" id="IPR039421">
    <property type="entry name" value="Type_1_exporter"/>
</dbReference>
<dbReference type="EMBL" id="LS483409">
    <property type="protein sequence ID" value="SQG78397.1"/>
    <property type="molecule type" value="Genomic_DNA"/>
</dbReference>
<feature type="domain" description="ABC transporter" evidence="8">
    <location>
        <begin position="329"/>
        <end position="547"/>
    </location>
</feature>
<dbReference type="PROSITE" id="PS50929">
    <property type="entry name" value="ABC_TM1F"/>
    <property type="match status" value="1"/>
</dbReference>
<dbReference type="EC" id="3.6.3.-" evidence="10"/>
<feature type="transmembrane region" description="Helical" evidence="7">
    <location>
        <begin position="127"/>
        <end position="146"/>
    </location>
</feature>
<sequence>MFFYIRQRYKENFFLLLIILFSVIIQLKAAFLTADAFNSLISGNTRLFVFKVILCAILYLIYTIIFAFKSWYEIYVRQKILSDIRKNITDAYAKHHPDNNSDYASGKMISWLTTDISRIESEGYQNFYNIVEAIINVTFSIVALFFVNWMLMLAIIVLAIVNLILPKAVDKRMASSFKNLTLQQEHFTANISNLYEGFNHLFSLNKQSFLLSQSNKEIDTICNTEITSYKIVGVATFFAALGNVLGQIGSLIISGVFVAQKLLTFGDILSVSTISVNIFNGVSNLSSSIISIKGVFPIFEKHTNFFERIQKEIVDENQKLSTIHFNSQLTLKNVGLSFDKHTILSDANYEFQKRKKYCIVGPSGSGKSTLFKLLNGSLNCDSGTIELDNHSLKDINGSSLRSQITCIEQFPYIFNGTIRENLLLDNDFSDEEIDTIIHKVGLSNEIKQLPKGLDTVVGENDLNLSGGQKQRLSLARAILNGSHFLLLDESTSSLNAKLAQSIEKELLSDKNYSIISITHHLSEEMIPYFDDILELKNGKLISQKKPI</sequence>
<evidence type="ECO:0000256" key="3">
    <source>
        <dbReference type="ARBA" id="ARBA00022741"/>
    </source>
</evidence>
<dbReference type="InterPro" id="IPR036640">
    <property type="entry name" value="ABC1_TM_sf"/>
</dbReference>
<evidence type="ECO:0000256" key="6">
    <source>
        <dbReference type="ARBA" id="ARBA00023136"/>
    </source>
</evidence>
<protein>
    <submittedName>
        <fullName evidence="10">Multidrug ABC transporter ATPase/permease</fullName>
        <ecNumber evidence="10">3.6.3.-</ecNumber>
    </submittedName>
</protein>
<dbReference type="PROSITE" id="PS00211">
    <property type="entry name" value="ABC_TRANSPORTER_1"/>
    <property type="match status" value="1"/>
</dbReference>
<keyword evidence="5 7" id="KW-1133">Transmembrane helix</keyword>
<dbReference type="InterPro" id="IPR017871">
    <property type="entry name" value="ABC_transporter-like_CS"/>
</dbReference>
<keyword evidence="4" id="KW-0067">ATP-binding</keyword>
<dbReference type="PANTHER" id="PTHR43394:SF1">
    <property type="entry name" value="ATP-BINDING CASSETTE SUB-FAMILY B MEMBER 10, MITOCHONDRIAL"/>
    <property type="match status" value="1"/>
</dbReference>
<dbReference type="Proteomes" id="UP000249013">
    <property type="component" value="Chromosome 1"/>
</dbReference>
<dbReference type="Gene3D" id="1.20.1560.10">
    <property type="entry name" value="ABC transporter type 1, transmembrane domain"/>
    <property type="match status" value="1"/>
</dbReference>
<dbReference type="GO" id="GO:0005886">
    <property type="term" value="C:plasma membrane"/>
    <property type="evidence" value="ECO:0007669"/>
    <property type="project" value="UniProtKB-SubCell"/>
</dbReference>
<dbReference type="RefSeq" id="WP_077495941.1">
    <property type="nucleotide sequence ID" value="NZ_LS483409.1"/>
</dbReference>
<feature type="domain" description="ABC transmembrane type-1" evidence="9">
    <location>
        <begin position="13"/>
        <end position="294"/>
    </location>
</feature>
<evidence type="ECO:0000256" key="1">
    <source>
        <dbReference type="ARBA" id="ARBA00004651"/>
    </source>
</evidence>
<evidence type="ECO:0000256" key="7">
    <source>
        <dbReference type="SAM" id="Phobius"/>
    </source>
</evidence>
<dbReference type="InterPro" id="IPR027417">
    <property type="entry name" value="P-loop_NTPase"/>
</dbReference>
<reference evidence="10 11" key="1">
    <citation type="submission" date="2018-06" db="EMBL/GenBank/DDBJ databases">
        <authorList>
            <consortium name="Pathogen Informatics"/>
            <person name="Doyle S."/>
        </authorList>
    </citation>
    <scope>NUCLEOTIDE SEQUENCE [LARGE SCALE GENOMIC DNA]</scope>
    <source>
        <strain evidence="10 11">NCTC13773</strain>
    </source>
</reference>
<evidence type="ECO:0000259" key="9">
    <source>
        <dbReference type="PROSITE" id="PS50929"/>
    </source>
</evidence>
<dbReference type="Pfam" id="PF00664">
    <property type="entry name" value="ABC_membrane"/>
    <property type="match status" value="1"/>
</dbReference>
<comment type="subcellular location">
    <subcellularLocation>
        <location evidence="1">Cell membrane</location>
        <topology evidence="1">Multi-pass membrane protein</topology>
    </subcellularLocation>
</comment>
<keyword evidence="3" id="KW-0547">Nucleotide-binding</keyword>
<feature type="transmembrane region" description="Helical" evidence="7">
    <location>
        <begin position="46"/>
        <end position="68"/>
    </location>
</feature>
<dbReference type="InterPro" id="IPR011527">
    <property type="entry name" value="ABC1_TM_dom"/>
</dbReference>
<dbReference type="SUPFAM" id="SSF90123">
    <property type="entry name" value="ABC transporter transmembrane region"/>
    <property type="match status" value="1"/>
</dbReference>
<evidence type="ECO:0000256" key="4">
    <source>
        <dbReference type="ARBA" id="ARBA00022840"/>
    </source>
</evidence>
<feature type="transmembrane region" description="Helical" evidence="7">
    <location>
        <begin position="152"/>
        <end position="169"/>
    </location>
</feature>
<evidence type="ECO:0000313" key="11">
    <source>
        <dbReference type="Proteomes" id="UP000249013"/>
    </source>
</evidence>
<dbReference type="SMART" id="SM00382">
    <property type="entry name" value="AAA"/>
    <property type="match status" value="1"/>
</dbReference>
<name>A0AA94M0A5_9STRE</name>
<dbReference type="Gene3D" id="3.40.50.300">
    <property type="entry name" value="P-loop containing nucleotide triphosphate hydrolases"/>
    <property type="match status" value="1"/>
</dbReference>